<dbReference type="Gene3D" id="3.40.50.2300">
    <property type="match status" value="1"/>
</dbReference>
<dbReference type="GO" id="GO:0032993">
    <property type="term" value="C:protein-DNA complex"/>
    <property type="evidence" value="ECO:0007669"/>
    <property type="project" value="TreeGrafter"/>
</dbReference>
<evidence type="ECO:0000259" key="7">
    <source>
        <dbReference type="PROSITE" id="PS51755"/>
    </source>
</evidence>
<dbReference type="PROSITE" id="PS51755">
    <property type="entry name" value="OMPR_PHOB"/>
    <property type="match status" value="1"/>
</dbReference>
<proteinExistence type="predicted"/>
<dbReference type="InterPro" id="IPR001867">
    <property type="entry name" value="OmpR/PhoB-type_DNA-bd"/>
</dbReference>
<dbReference type="EMBL" id="JOOZ01000142">
    <property type="protein sequence ID" value="OUL64641.1"/>
    <property type="molecule type" value="Genomic_DNA"/>
</dbReference>
<dbReference type="PROSITE" id="PS50110">
    <property type="entry name" value="RESPONSE_REGULATORY"/>
    <property type="match status" value="1"/>
</dbReference>
<dbReference type="GO" id="GO:0000976">
    <property type="term" value="F:transcription cis-regulatory region binding"/>
    <property type="evidence" value="ECO:0007669"/>
    <property type="project" value="TreeGrafter"/>
</dbReference>
<dbReference type="SMART" id="SM00448">
    <property type="entry name" value="REC"/>
    <property type="match status" value="1"/>
</dbReference>
<dbReference type="AlphaFoldDB" id="A0A0U5F1Z6"/>
<dbReference type="GO" id="GO:0000156">
    <property type="term" value="F:phosphorelay response regulator activity"/>
    <property type="evidence" value="ECO:0007669"/>
    <property type="project" value="TreeGrafter"/>
</dbReference>
<dbReference type="PANTHER" id="PTHR48111:SF40">
    <property type="entry name" value="PHOSPHATE REGULON TRANSCRIPTIONAL REGULATORY PROTEIN PHOB"/>
    <property type="match status" value="1"/>
</dbReference>
<evidence type="ECO:0000256" key="1">
    <source>
        <dbReference type="ARBA" id="ARBA00022553"/>
    </source>
</evidence>
<dbReference type="KEGG" id="asz:ASN_3582"/>
<dbReference type="GO" id="GO:0006355">
    <property type="term" value="P:regulation of DNA-templated transcription"/>
    <property type="evidence" value="ECO:0007669"/>
    <property type="project" value="InterPro"/>
</dbReference>
<feature type="domain" description="OmpR/PhoB-type" evidence="7">
    <location>
        <begin position="131"/>
        <end position="231"/>
    </location>
</feature>
<dbReference type="InterPro" id="IPR036388">
    <property type="entry name" value="WH-like_DNA-bd_sf"/>
</dbReference>
<reference evidence="8" key="3">
    <citation type="submission" date="2014-09" db="EMBL/GenBank/DDBJ databases">
        <authorList>
            <person name="Magalhaes I.L.F."/>
            <person name="Oliveira U."/>
            <person name="Santos F.R."/>
            <person name="Vidigal T.H.D.A."/>
            <person name="Brescovit A.D."/>
            <person name="Santos A.J."/>
        </authorList>
    </citation>
    <scope>NUCLEOTIDE SEQUENCE</scope>
    <source>
        <strain evidence="8">108B</strain>
    </source>
</reference>
<sequence>MTGARPILVVDDDRILRQTLVEQLQLEGEFTVQEAASLAEAREKLKAPDARCDAILLDVTLPDGDGRDFCAELRKEGLRMPIIMLTGSDDEADIVRGLDAGANDYVAKPFRIAELLARLRAQLRLFENSEDAVFTIGPYTFRPSGKLLQDPQKNRRIRLTEKETAILKFLYRAGTRPVPRQVLLNEVWGYNAAVTTHTLETHIYRLRQKIEPDPANASLLITEGGGYRLNPETVAVTSE</sequence>
<feature type="domain" description="Response regulatory" evidence="6">
    <location>
        <begin position="6"/>
        <end position="123"/>
    </location>
</feature>
<keyword evidence="11" id="KW-1185">Reference proteome</keyword>
<dbReference type="InterPro" id="IPR039420">
    <property type="entry name" value="WalR-like"/>
</dbReference>
<dbReference type="SUPFAM" id="SSF52172">
    <property type="entry name" value="CheY-like"/>
    <property type="match status" value="1"/>
</dbReference>
<evidence type="ECO:0000313" key="10">
    <source>
        <dbReference type="EMBL" id="OUL64641.1"/>
    </source>
</evidence>
<dbReference type="GO" id="GO:0005829">
    <property type="term" value="C:cytosol"/>
    <property type="evidence" value="ECO:0007669"/>
    <property type="project" value="TreeGrafter"/>
</dbReference>
<reference evidence="11" key="2">
    <citation type="submission" date="2014-09" db="EMBL/GenBank/DDBJ databases">
        <authorList>
            <person name="Illeghems K.G."/>
        </authorList>
    </citation>
    <scope>NUCLEOTIDE SEQUENCE [LARGE SCALE GENOMIC DNA]</scope>
    <source>
        <strain evidence="11">108B</strain>
    </source>
</reference>
<dbReference type="Pfam" id="PF00072">
    <property type="entry name" value="Response_reg"/>
    <property type="match status" value="1"/>
</dbReference>
<dbReference type="GeneID" id="34784524"/>
<gene>
    <name evidence="8" type="primary">mtrA</name>
    <name evidence="9" type="ORF">AD948_10865</name>
    <name evidence="8" type="ORF">ASN_3582</name>
    <name evidence="10" type="ORF">HK16_03210</name>
</gene>
<dbReference type="EMBL" id="LN606600">
    <property type="protein sequence ID" value="CEF42807.1"/>
    <property type="molecule type" value="Genomic_DNA"/>
</dbReference>
<keyword evidence="3 5" id="KW-0238">DNA-binding</keyword>
<dbReference type="Proteomes" id="UP000195072">
    <property type="component" value="Unassembled WGS sequence"/>
</dbReference>
<dbReference type="PANTHER" id="PTHR48111">
    <property type="entry name" value="REGULATOR OF RPOS"/>
    <property type="match status" value="1"/>
</dbReference>
<evidence type="ECO:0000256" key="2">
    <source>
        <dbReference type="ARBA" id="ARBA00023012"/>
    </source>
</evidence>
<reference evidence="10 13" key="1">
    <citation type="submission" date="2014-06" db="EMBL/GenBank/DDBJ databases">
        <authorList>
            <person name="Ju J."/>
            <person name="Zhang J."/>
        </authorList>
    </citation>
    <scope>NUCLEOTIDE SEQUENCE [LARGE SCALE GENOMIC DNA]</scope>
    <source>
        <strain evidence="10">DmL_050</strain>
    </source>
</reference>
<evidence type="ECO:0000256" key="3">
    <source>
        <dbReference type="ARBA" id="ARBA00023125"/>
    </source>
</evidence>
<dbReference type="RefSeq" id="WP_039904348.1">
    <property type="nucleotide sequence ID" value="NZ_JAIMFP010000007.1"/>
</dbReference>
<name>A0A0U5F1Z6_9PROT</name>
<dbReference type="InterPro" id="IPR011006">
    <property type="entry name" value="CheY-like_superfamily"/>
</dbReference>
<evidence type="ECO:0000313" key="12">
    <source>
        <dbReference type="Proteomes" id="UP000075360"/>
    </source>
</evidence>
<dbReference type="Proteomes" id="UP000075360">
    <property type="component" value="Unassembled WGS sequence"/>
</dbReference>
<dbReference type="SMART" id="SM00862">
    <property type="entry name" value="Trans_reg_C"/>
    <property type="match status" value="1"/>
</dbReference>
<dbReference type="InterPro" id="IPR016032">
    <property type="entry name" value="Sig_transdc_resp-reg_C-effctor"/>
</dbReference>
<evidence type="ECO:0000259" key="6">
    <source>
        <dbReference type="PROSITE" id="PS50110"/>
    </source>
</evidence>
<evidence type="ECO:0000313" key="11">
    <source>
        <dbReference type="Proteomes" id="UP000056109"/>
    </source>
</evidence>
<evidence type="ECO:0000313" key="13">
    <source>
        <dbReference type="Proteomes" id="UP000195072"/>
    </source>
</evidence>
<dbReference type="Gene3D" id="1.10.10.10">
    <property type="entry name" value="Winged helix-like DNA-binding domain superfamily/Winged helix DNA-binding domain"/>
    <property type="match status" value="1"/>
</dbReference>
<dbReference type="Pfam" id="PF00486">
    <property type="entry name" value="Trans_reg_C"/>
    <property type="match status" value="1"/>
</dbReference>
<keyword evidence="2" id="KW-0902">Two-component regulatory system</keyword>
<feature type="DNA-binding region" description="OmpR/PhoB-type" evidence="5">
    <location>
        <begin position="131"/>
        <end position="231"/>
    </location>
</feature>
<dbReference type="InterPro" id="IPR001789">
    <property type="entry name" value="Sig_transdc_resp-reg_receiver"/>
</dbReference>
<dbReference type="EMBL" id="LHZU01000136">
    <property type="protein sequence ID" value="KXV58606.1"/>
    <property type="molecule type" value="Genomic_DNA"/>
</dbReference>
<protein>
    <submittedName>
        <fullName evidence="8 9">Transcriptional regulator</fullName>
    </submittedName>
</protein>
<dbReference type="Proteomes" id="UP000056109">
    <property type="component" value="Chromosome I"/>
</dbReference>
<dbReference type="OrthoDB" id="9802426at2"/>
<evidence type="ECO:0000313" key="9">
    <source>
        <dbReference type="EMBL" id="KXV58606.1"/>
    </source>
</evidence>
<evidence type="ECO:0000256" key="4">
    <source>
        <dbReference type="PROSITE-ProRule" id="PRU00169"/>
    </source>
</evidence>
<feature type="modified residue" description="4-aspartylphosphate" evidence="4">
    <location>
        <position position="58"/>
    </location>
</feature>
<dbReference type="PATRIC" id="fig|446692.3.peg.3807"/>
<reference evidence="9 12" key="4">
    <citation type="submission" date="2015-06" db="EMBL/GenBank/DDBJ databases">
        <title>Improved classification and identification of acetic acid bacteria using matrix-assisted laser desorption/ionization time-of-flight mass spectrometry; Gluconobacter nephelii and Gluconobacter uchimurae are later heterotypic synonyms of Gluconobacter japonicus and Gluconobacter oxydans, respectively.</title>
        <authorList>
            <person name="Li L."/>
            <person name="Cleenwerck I."/>
            <person name="De Vuyst L."/>
            <person name="Vandamme P."/>
        </authorList>
    </citation>
    <scope>NUCLEOTIDE SEQUENCE [LARGE SCALE GENOMIC DNA]</scope>
    <source>
        <strain evidence="9 12">LMG 23690</strain>
    </source>
</reference>
<dbReference type="SUPFAM" id="SSF46894">
    <property type="entry name" value="C-terminal effector domain of the bipartite response regulators"/>
    <property type="match status" value="1"/>
</dbReference>
<evidence type="ECO:0000313" key="8">
    <source>
        <dbReference type="EMBL" id="CEF42807.1"/>
    </source>
</evidence>
<accession>A0A0U5F1Z6</accession>
<dbReference type="CDD" id="cd00383">
    <property type="entry name" value="trans_reg_C"/>
    <property type="match status" value="1"/>
</dbReference>
<evidence type="ECO:0000256" key="5">
    <source>
        <dbReference type="PROSITE-ProRule" id="PRU01091"/>
    </source>
</evidence>
<dbReference type="Gene3D" id="6.10.250.690">
    <property type="match status" value="1"/>
</dbReference>
<organism evidence="8 11">
    <name type="scientific">Acetobacter senegalensis</name>
    <dbReference type="NCBI Taxonomy" id="446692"/>
    <lineage>
        <taxon>Bacteria</taxon>
        <taxon>Pseudomonadati</taxon>
        <taxon>Pseudomonadota</taxon>
        <taxon>Alphaproteobacteria</taxon>
        <taxon>Acetobacterales</taxon>
        <taxon>Acetobacteraceae</taxon>
        <taxon>Acetobacter</taxon>
    </lineage>
</organism>
<keyword evidence="1 4" id="KW-0597">Phosphoprotein</keyword>